<dbReference type="InterPro" id="IPR011990">
    <property type="entry name" value="TPR-like_helical_dom_sf"/>
</dbReference>
<organism evidence="1">
    <name type="scientific">candidate division WOR-3 bacterium</name>
    <dbReference type="NCBI Taxonomy" id="2052148"/>
    <lineage>
        <taxon>Bacteria</taxon>
        <taxon>Bacteria division WOR-3</taxon>
    </lineage>
</organism>
<protein>
    <submittedName>
        <fullName evidence="1">Tetratricopeptide repeat protein</fullName>
    </submittedName>
</protein>
<name>A0A7V5XZS8_UNCW3</name>
<accession>A0A7V5XZS8</accession>
<evidence type="ECO:0000313" key="1">
    <source>
        <dbReference type="EMBL" id="HHR48615.1"/>
    </source>
</evidence>
<proteinExistence type="predicted"/>
<dbReference type="EMBL" id="DTHS01000020">
    <property type="protein sequence ID" value="HHR48615.1"/>
    <property type="molecule type" value="Genomic_DNA"/>
</dbReference>
<dbReference type="Pfam" id="PF12895">
    <property type="entry name" value="ANAPC3"/>
    <property type="match status" value="1"/>
</dbReference>
<dbReference type="AlphaFoldDB" id="A0A7V5XZS8"/>
<sequence>MNIFLIILVFFTDSQLEKAKELYQKGIYLEAIYYLNSYLEKKPNDKEAQALKKKIFLELNLTDSLSKNNNSLFVVPKRKKEKQPVKKSRITYLDTLLKAKKAKEEGDYFKSLIFYEAFLKRDTTDKRIFYEVAQVASWLGFFNKAIFYYERYLNYFPEDKKALYELGLTYGWSGNYEKALTILDSLAKETSDVKISLTRAKIYEWQGNYYNAYKIYQQLKNLYPESEDIAQEVERVKKMLNQAEEKKDKSWKYAFLPSFAYQQTNEGWQQLLLKSSCQFVESKLTGSLFYEWQQCREKESLRIINKIGLNNKINLFEGVSLNLNIHYLAIKKSADILLYGCGVDYEGSKLTINSAYNKKPIWEEVYKINTCYNLLTSDELFGLLTYQPFDFLGFEGSYRYAFYRDENELNNGNFRFFFLFGNNLKCGYDYYFLNYRLPKEEYWSPKFYEVHSLFLNIFNENWEAFFKLGKPMDYQFLEKNIAAAFKIKLTKTLEFLVNGRYSETYYYKIGEISFNFSYRW</sequence>
<dbReference type="Gene3D" id="1.25.40.10">
    <property type="entry name" value="Tetratricopeptide repeat domain"/>
    <property type="match status" value="2"/>
</dbReference>
<dbReference type="SUPFAM" id="SSF48452">
    <property type="entry name" value="TPR-like"/>
    <property type="match status" value="1"/>
</dbReference>
<comment type="caution">
    <text evidence="1">The sequence shown here is derived from an EMBL/GenBank/DDBJ whole genome shotgun (WGS) entry which is preliminary data.</text>
</comment>
<reference evidence="1" key="1">
    <citation type="journal article" date="2020" name="mSystems">
        <title>Genome- and Community-Level Interaction Insights into Carbon Utilization and Element Cycling Functions of Hydrothermarchaeota in Hydrothermal Sediment.</title>
        <authorList>
            <person name="Zhou Z."/>
            <person name="Liu Y."/>
            <person name="Xu W."/>
            <person name="Pan J."/>
            <person name="Luo Z.H."/>
            <person name="Li M."/>
        </authorList>
    </citation>
    <scope>NUCLEOTIDE SEQUENCE [LARGE SCALE GENOMIC DNA]</scope>
    <source>
        <strain evidence="1">SpSt-791</strain>
    </source>
</reference>
<gene>
    <name evidence="1" type="ORF">ENV79_03095</name>
</gene>